<proteinExistence type="predicted"/>
<evidence type="ECO:0000313" key="2">
    <source>
        <dbReference type="EMBL" id="SIP74849.1"/>
    </source>
</evidence>
<dbReference type="Proteomes" id="UP000224871">
    <property type="component" value="Unassembled WGS sequence"/>
</dbReference>
<protein>
    <submittedName>
        <fullName evidence="2">Uncharacterized protein</fullName>
    </submittedName>
</protein>
<keyword evidence="4" id="KW-1185">Reference proteome</keyword>
<dbReference type="AlphaFoldDB" id="A0A1N6N1C2"/>
<name>A0A1N6N1C2_9GAMM</name>
<reference evidence="2" key="1">
    <citation type="submission" date="2016-12" db="EMBL/GenBank/DDBJ databases">
        <authorList>
            <person name="Song W.-J."/>
            <person name="Kurnit D.M."/>
        </authorList>
    </citation>
    <scope>NUCLEOTIDE SEQUENCE [LARGE SCALE GENOMIC DNA]</scope>
    <source>
        <strain evidence="2">HGB1681</strain>
    </source>
</reference>
<gene>
    <name evidence="1" type="ORF">Xinn_03340</name>
    <name evidence="2" type="ORF">XIS1_880014</name>
</gene>
<evidence type="ECO:0000313" key="4">
    <source>
        <dbReference type="Proteomes" id="UP000224871"/>
    </source>
</evidence>
<evidence type="ECO:0000313" key="3">
    <source>
        <dbReference type="Proteomes" id="UP000196435"/>
    </source>
</evidence>
<reference evidence="3" key="2">
    <citation type="submission" date="2016-12" db="EMBL/GenBank/DDBJ databases">
        <authorList>
            <person name="Gaudriault S."/>
        </authorList>
    </citation>
    <scope>NUCLEOTIDE SEQUENCE [LARGE SCALE GENOMIC DNA]</scope>
    <source>
        <strain evidence="3">HGB1681 (deposited as PTA-6826 in the American Type Culture Collection)</strain>
    </source>
</reference>
<reference evidence="1 4" key="3">
    <citation type="journal article" date="2017" name="Nat. Microbiol.">
        <title>Natural product diversity associated with the nematode symbionts Photorhabdus and Xenorhabdus.</title>
        <authorList>
            <person name="Tobias N.J."/>
            <person name="Wolff H."/>
            <person name="Djahanschiri B."/>
            <person name="Grundmann F."/>
            <person name="Kronenwerth M."/>
            <person name="Shi Y.M."/>
            <person name="Simonyi S."/>
            <person name="Grun P."/>
            <person name="Shapiro-Ilan D."/>
            <person name="Pidot S.J."/>
            <person name="Stinear T.P."/>
            <person name="Ebersberger I."/>
            <person name="Bode H.B."/>
        </authorList>
    </citation>
    <scope>NUCLEOTIDE SEQUENCE [LARGE SCALE GENOMIC DNA]</scope>
    <source>
        <strain evidence="1 4">DSM 16336</strain>
    </source>
</reference>
<dbReference type="EMBL" id="NIBU01000057">
    <property type="protein sequence ID" value="PHM30309.1"/>
    <property type="molecule type" value="Genomic_DNA"/>
</dbReference>
<dbReference type="RefSeq" id="WP_086954163.1">
    <property type="nucleotide sequence ID" value="NZ_CAWNQC010000256.1"/>
</dbReference>
<dbReference type="OrthoDB" id="7370316at2"/>
<sequence>MNCFWGSGDKYSFLDMGFDRHQEITHQFEKVLKMDSEIINSFKVEYQEFLNFFTRPMLKKEKNKKGKMVYQFMLPNFQWGKSELFYHALPSSFVTSGSNHTIAVKESYYAKAKKRFDELMKETLSEIIKKDGSPIDENGILTVTLEIEEEYARYLSVFWYYMPKEDEFSPLRYRWGEKPTIESAIYGYFDDKVL</sequence>
<accession>A0A1N6N1C2</accession>
<dbReference type="Proteomes" id="UP000196435">
    <property type="component" value="Unassembled WGS sequence"/>
</dbReference>
<evidence type="ECO:0000313" key="1">
    <source>
        <dbReference type="EMBL" id="PHM30309.1"/>
    </source>
</evidence>
<organism evidence="2 3">
    <name type="scientific">Xenorhabdus innexi</name>
    <dbReference type="NCBI Taxonomy" id="290109"/>
    <lineage>
        <taxon>Bacteria</taxon>
        <taxon>Pseudomonadati</taxon>
        <taxon>Pseudomonadota</taxon>
        <taxon>Gammaproteobacteria</taxon>
        <taxon>Enterobacterales</taxon>
        <taxon>Morganellaceae</taxon>
        <taxon>Xenorhabdus</taxon>
    </lineage>
</organism>
<dbReference type="EMBL" id="FTLG01000234">
    <property type="protein sequence ID" value="SIP74849.1"/>
    <property type="molecule type" value="Genomic_DNA"/>
</dbReference>